<reference evidence="3" key="2">
    <citation type="submission" date="2020-05" db="UniProtKB">
        <authorList>
            <consortium name="EnsemblMetazoa"/>
        </authorList>
    </citation>
    <scope>IDENTIFICATION</scope>
    <source>
        <strain evidence="3">A-37</strain>
    </source>
</reference>
<dbReference type="InterPro" id="IPR009003">
    <property type="entry name" value="Peptidase_S1_PA"/>
</dbReference>
<dbReference type="InterPro" id="IPR043504">
    <property type="entry name" value="Peptidase_S1_PA_chymotrypsin"/>
</dbReference>
<comment type="similarity">
    <text evidence="1">Belongs to the peptidase S1 family. CLIP subfamily.</text>
</comment>
<dbReference type="EnsemblMetazoa" id="ACUA010845-RA">
    <property type="protein sequence ID" value="ACUA010845-PA"/>
    <property type="gene ID" value="ACUA010845"/>
</dbReference>
<dbReference type="STRING" id="139723.A0A182M6Q4"/>
<dbReference type="PANTHER" id="PTHR24260:SF136">
    <property type="entry name" value="GH08193P-RELATED"/>
    <property type="match status" value="1"/>
</dbReference>
<dbReference type="InterPro" id="IPR001254">
    <property type="entry name" value="Trypsin_dom"/>
</dbReference>
<dbReference type="PANTHER" id="PTHR24260">
    <property type="match status" value="1"/>
</dbReference>
<dbReference type="PROSITE" id="PS50240">
    <property type="entry name" value="TRYPSIN_DOM"/>
    <property type="match status" value="1"/>
</dbReference>
<proteinExistence type="inferred from homology"/>
<evidence type="ECO:0000313" key="4">
    <source>
        <dbReference type="Proteomes" id="UP000075883"/>
    </source>
</evidence>
<dbReference type="VEuPathDB" id="VectorBase:ACUA010845"/>
<feature type="domain" description="Peptidase S1" evidence="2">
    <location>
        <begin position="156"/>
        <end position="426"/>
    </location>
</feature>
<dbReference type="GO" id="GO:0004252">
    <property type="term" value="F:serine-type endopeptidase activity"/>
    <property type="evidence" value="ECO:0007669"/>
    <property type="project" value="InterPro"/>
</dbReference>
<protein>
    <recommendedName>
        <fullName evidence="2">Peptidase S1 domain-containing protein</fullName>
    </recommendedName>
</protein>
<evidence type="ECO:0000259" key="2">
    <source>
        <dbReference type="PROSITE" id="PS50240"/>
    </source>
</evidence>
<dbReference type="InterPro" id="IPR051333">
    <property type="entry name" value="CLIP_Serine_Protease"/>
</dbReference>
<sequence length="748" mass="82199">MCLNKPDTSLGCNCVPENLCPAQDVDLRLFDTDDVCPVGMLCCDAAVDTNLTDLTDELDEASCDGVCVSDRSKCAGEDYDEYGEGLINIRTNDANRCPAGQYCCRANVEKSTTCDGTCLPKSLCTMFVSGDDCAEGNVCCRMDRNSWVNMINDINGMGGPDSDAERRRMCEWSEVREDGTQFPPWLVSVWARVEIIPGLHTDQFICGGVLVDHLLVLTTASYVKNLPADELFVNVGDYDIASRSAFRMQNIYTIKEKIIHENYNTSDPVHNNVALLRLTDTVYSRQCVASLDASPEQQIESTCYTIGWNRTLLEQGSGQPKRYPVQVTSFQTDLFCAPGTICLSHSEEHCDDNALAGSAIVCVADDSKNDWKLRGLLLLIDPITEVSHITVHTGNTVLTASDAPRNNTGLVVVRRRAWNWANERRATVTAARVLSRNASSTQEALVKYEPLAESGGTQRLLTLAMRHNRQLHLLQYHLIQTLLTEYVLAPAGSETLASVERGSLRWKTDRLDVLRQLEGFHQNEQSHIVRQRTFVKGVVCDDFSDPPVLMLVIFVTRLCVPLAGTYQQLILLNIVHAMGRGQNDVRSDQRTTTMVYFQAISVVIRNPNPSTLRKPQVGRCGSGPSLFVGGAFVTVGGGSTNSTAHIRRYRSEKKQRNGKGQLNAKLPAFVRPSLTKRCSAGTAACVTAATGAAVGGSVTVFLFSVRLYSDRYKSSSVSWAVTKPPINATAPSSTKIRDTMLIRKPGIV</sequence>
<dbReference type="EMBL" id="AXCM01000677">
    <property type="status" value="NOT_ANNOTATED_CDS"/>
    <property type="molecule type" value="Genomic_DNA"/>
</dbReference>
<dbReference type="Pfam" id="PF00089">
    <property type="entry name" value="Trypsin"/>
    <property type="match status" value="1"/>
</dbReference>
<dbReference type="AlphaFoldDB" id="A0A182M6Q4"/>
<dbReference type="SMART" id="SM00020">
    <property type="entry name" value="Tryp_SPc"/>
    <property type="match status" value="1"/>
</dbReference>
<dbReference type="SUPFAM" id="SSF50494">
    <property type="entry name" value="Trypsin-like serine proteases"/>
    <property type="match status" value="1"/>
</dbReference>
<dbReference type="Gene3D" id="2.40.10.10">
    <property type="entry name" value="Trypsin-like serine proteases"/>
    <property type="match status" value="1"/>
</dbReference>
<reference evidence="4" key="1">
    <citation type="submission" date="2013-09" db="EMBL/GenBank/DDBJ databases">
        <title>The Genome Sequence of Anopheles culicifacies species A.</title>
        <authorList>
            <consortium name="The Broad Institute Genomics Platform"/>
            <person name="Neafsey D.E."/>
            <person name="Besansky N."/>
            <person name="Howell P."/>
            <person name="Walton C."/>
            <person name="Young S.K."/>
            <person name="Zeng Q."/>
            <person name="Gargeya S."/>
            <person name="Fitzgerald M."/>
            <person name="Haas B."/>
            <person name="Abouelleil A."/>
            <person name="Allen A.W."/>
            <person name="Alvarado L."/>
            <person name="Arachchi H.M."/>
            <person name="Berlin A.M."/>
            <person name="Chapman S.B."/>
            <person name="Gainer-Dewar J."/>
            <person name="Goldberg J."/>
            <person name="Griggs A."/>
            <person name="Gujja S."/>
            <person name="Hansen M."/>
            <person name="Howarth C."/>
            <person name="Imamovic A."/>
            <person name="Ireland A."/>
            <person name="Larimer J."/>
            <person name="McCowan C."/>
            <person name="Murphy C."/>
            <person name="Pearson M."/>
            <person name="Poon T.W."/>
            <person name="Priest M."/>
            <person name="Roberts A."/>
            <person name="Saif S."/>
            <person name="Shea T."/>
            <person name="Sisk P."/>
            <person name="Sykes S."/>
            <person name="Wortman J."/>
            <person name="Nusbaum C."/>
            <person name="Birren B."/>
        </authorList>
    </citation>
    <scope>NUCLEOTIDE SEQUENCE [LARGE SCALE GENOMIC DNA]</scope>
    <source>
        <strain evidence="4">A-37</strain>
    </source>
</reference>
<dbReference type="EMBL" id="AXCM01000676">
    <property type="status" value="NOT_ANNOTATED_CDS"/>
    <property type="molecule type" value="Genomic_DNA"/>
</dbReference>
<dbReference type="GO" id="GO:0006508">
    <property type="term" value="P:proteolysis"/>
    <property type="evidence" value="ECO:0007669"/>
    <property type="project" value="InterPro"/>
</dbReference>
<accession>A0A182M6Q4</accession>
<evidence type="ECO:0000256" key="1">
    <source>
        <dbReference type="ARBA" id="ARBA00024195"/>
    </source>
</evidence>
<name>A0A182M6Q4_9DIPT</name>
<evidence type="ECO:0000313" key="3">
    <source>
        <dbReference type="EnsemblMetazoa" id="ACUA010845-PA"/>
    </source>
</evidence>
<keyword evidence="4" id="KW-1185">Reference proteome</keyword>
<dbReference type="Proteomes" id="UP000075883">
    <property type="component" value="Unassembled WGS sequence"/>
</dbReference>
<organism evidence="3 4">
    <name type="scientific">Anopheles culicifacies</name>
    <dbReference type="NCBI Taxonomy" id="139723"/>
    <lineage>
        <taxon>Eukaryota</taxon>
        <taxon>Metazoa</taxon>
        <taxon>Ecdysozoa</taxon>
        <taxon>Arthropoda</taxon>
        <taxon>Hexapoda</taxon>
        <taxon>Insecta</taxon>
        <taxon>Pterygota</taxon>
        <taxon>Neoptera</taxon>
        <taxon>Endopterygota</taxon>
        <taxon>Diptera</taxon>
        <taxon>Nematocera</taxon>
        <taxon>Culicoidea</taxon>
        <taxon>Culicidae</taxon>
        <taxon>Anophelinae</taxon>
        <taxon>Anopheles</taxon>
        <taxon>culicifacies species complex</taxon>
    </lineage>
</organism>